<dbReference type="EMBL" id="GGMS01008817">
    <property type="protein sequence ID" value="MBY78020.1"/>
    <property type="molecule type" value="Transcribed_RNA"/>
</dbReference>
<accession>A0A2S2QKG3</accession>
<gene>
    <name evidence="1" type="ORF">g.32262</name>
</gene>
<dbReference type="AlphaFoldDB" id="A0A2S2QKG3"/>
<reference evidence="1" key="1">
    <citation type="submission" date="2018-04" db="EMBL/GenBank/DDBJ databases">
        <title>Transcriptome assembly of Sipha flava.</title>
        <authorList>
            <person name="Scully E.D."/>
            <person name="Geib S.M."/>
            <person name="Palmer N.A."/>
            <person name="Koch K."/>
            <person name="Bradshaw J."/>
            <person name="Heng-Moss T."/>
            <person name="Sarath G."/>
        </authorList>
    </citation>
    <scope>NUCLEOTIDE SEQUENCE</scope>
</reference>
<organism evidence="1">
    <name type="scientific">Sipha flava</name>
    <name type="common">yellow sugarcane aphid</name>
    <dbReference type="NCBI Taxonomy" id="143950"/>
    <lineage>
        <taxon>Eukaryota</taxon>
        <taxon>Metazoa</taxon>
        <taxon>Ecdysozoa</taxon>
        <taxon>Arthropoda</taxon>
        <taxon>Hexapoda</taxon>
        <taxon>Insecta</taxon>
        <taxon>Pterygota</taxon>
        <taxon>Neoptera</taxon>
        <taxon>Paraneoptera</taxon>
        <taxon>Hemiptera</taxon>
        <taxon>Sternorrhyncha</taxon>
        <taxon>Aphidomorpha</taxon>
        <taxon>Aphidoidea</taxon>
        <taxon>Aphididae</taxon>
        <taxon>Sipha</taxon>
    </lineage>
</organism>
<sequence>MPILKSPVMLYKQLLKVYEGAVYLTVPCIPIYRQSSLSNIFLALLFHSSDRQQFGNHIVFRPLINELNFLKETGIEIESDGFKGNIKFELGLIVGDNLGIHSITGFVETFSSNYPCRVCKIKKEDMRKQCYSDISLIRSLEQYNQDVLECDVTTSGIKDVCVWNDVCGFNVLDQSGMDIMHDLLEGVCKFDMAFLLNYYPFQL</sequence>
<protein>
    <submittedName>
        <fullName evidence="1">Uncharacterized protein</fullName>
    </submittedName>
</protein>
<proteinExistence type="predicted"/>
<name>A0A2S2QKG3_9HEMI</name>
<evidence type="ECO:0000313" key="1">
    <source>
        <dbReference type="EMBL" id="MBY78020.1"/>
    </source>
</evidence>